<evidence type="ECO:0000256" key="1">
    <source>
        <dbReference type="ARBA" id="ARBA00001946"/>
    </source>
</evidence>
<dbReference type="EMBL" id="CP165647">
    <property type="protein sequence ID" value="XDU62179.1"/>
    <property type="molecule type" value="Genomic_DNA"/>
</dbReference>
<dbReference type="InterPro" id="IPR029044">
    <property type="entry name" value="Nucleotide-diphossugar_trans"/>
</dbReference>
<keyword evidence="4 9" id="KW-0808">Transferase</keyword>
<reference evidence="11" key="1">
    <citation type="submission" date="2024-07" db="EMBL/GenBank/DDBJ databases">
        <authorList>
            <person name="Li X.-J."/>
            <person name="Wang X."/>
        </authorList>
    </citation>
    <scope>NUCLEOTIDE SEQUENCE</scope>
    <source>
        <strain evidence="11">HSP-536</strain>
    </source>
</reference>
<protein>
    <recommendedName>
        <fullName evidence="3 9">Glucose-1-phosphate thymidylyltransferase</fullName>
        <ecNumber evidence="3 9">2.7.7.24</ecNumber>
    </recommendedName>
</protein>
<keyword evidence="7 9" id="KW-0460">Magnesium</keyword>
<comment type="function">
    <text evidence="9">Catalyzes the formation of dTDP-glucose, from dTTP and glucose 1-phosphate, as well as its pyrophosphorolysis.</text>
</comment>
<dbReference type="CDD" id="cd02538">
    <property type="entry name" value="G1P_TT_short"/>
    <property type="match status" value="1"/>
</dbReference>
<dbReference type="InterPro" id="IPR005907">
    <property type="entry name" value="G1P_thy_trans_s"/>
</dbReference>
<evidence type="ECO:0000256" key="4">
    <source>
        <dbReference type="ARBA" id="ARBA00022679"/>
    </source>
</evidence>
<comment type="catalytic activity">
    <reaction evidence="8 9">
        <text>dTTP + alpha-D-glucose 1-phosphate + H(+) = dTDP-alpha-D-glucose + diphosphate</text>
        <dbReference type="Rhea" id="RHEA:15225"/>
        <dbReference type="ChEBI" id="CHEBI:15378"/>
        <dbReference type="ChEBI" id="CHEBI:33019"/>
        <dbReference type="ChEBI" id="CHEBI:37568"/>
        <dbReference type="ChEBI" id="CHEBI:57477"/>
        <dbReference type="ChEBI" id="CHEBI:58601"/>
        <dbReference type="EC" id="2.7.7.24"/>
    </reaction>
</comment>
<evidence type="ECO:0000256" key="6">
    <source>
        <dbReference type="ARBA" id="ARBA00022723"/>
    </source>
</evidence>
<evidence type="ECO:0000256" key="9">
    <source>
        <dbReference type="RuleBase" id="RU003706"/>
    </source>
</evidence>
<dbReference type="PANTHER" id="PTHR43532:SF1">
    <property type="entry name" value="GLUCOSE-1-PHOSPHATE THYMIDYLYLTRANSFERASE 1"/>
    <property type="match status" value="1"/>
</dbReference>
<evidence type="ECO:0000256" key="3">
    <source>
        <dbReference type="ARBA" id="ARBA00012461"/>
    </source>
</evidence>
<dbReference type="Pfam" id="PF00483">
    <property type="entry name" value="NTP_transferase"/>
    <property type="match status" value="1"/>
</dbReference>
<comment type="similarity">
    <text evidence="2 9">Belongs to the glucose-1-phosphate thymidylyltransferase family.</text>
</comment>
<dbReference type="GO" id="GO:0008879">
    <property type="term" value="F:glucose-1-phosphate thymidylyltransferase activity"/>
    <property type="evidence" value="ECO:0007669"/>
    <property type="project" value="UniProtKB-EC"/>
</dbReference>
<dbReference type="FunFam" id="3.90.550.10:FF:000023">
    <property type="entry name" value="Glucose-1-phosphate thymidylyltransferase"/>
    <property type="match status" value="1"/>
</dbReference>
<dbReference type="RefSeq" id="WP_369715829.1">
    <property type="nucleotide sequence ID" value="NZ_CP165647.1"/>
</dbReference>
<sequence length="298" mass="33623">MKGIILAGGSGTRLFPLTKSISKQILPVYDKPMIYYPLSVLMLANIKDILIISTLRDVPLFERLLGNGEQLGINIKYKVQDSPNGIAEAFLIGEEFIGNDNVALILGDNIFYGNGLSKILEDSVTYFQIYEKQVTNKKGAIIFGYPVKNPSDYGVVQFDKDGNVVSLQEKPEKAKSNFAIPGLYFYDNTVIKKSKMLKPSERKELEITSINELYLLEKKIKTKILGRGMTWFDTGTPKGLLEASNFVEAIQNRQGFYIACLEEIAYTKGWIGKEMLVKIINKLKNCDYKKYLESLLKK</sequence>
<keyword evidence="5 9" id="KW-0548">Nucleotidyltransferase</keyword>
<accession>A0AB39V340</accession>
<dbReference type="InterPro" id="IPR005835">
    <property type="entry name" value="NTP_transferase_dom"/>
</dbReference>
<dbReference type="GO" id="GO:0046872">
    <property type="term" value="F:metal ion binding"/>
    <property type="evidence" value="ECO:0007669"/>
    <property type="project" value="UniProtKB-KW"/>
</dbReference>
<feature type="domain" description="Nucleotidyl transferase" evidence="10">
    <location>
        <begin position="2"/>
        <end position="248"/>
    </location>
</feature>
<comment type="cofactor">
    <cofactor evidence="1">
        <name>Mg(2+)</name>
        <dbReference type="ChEBI" id="CHEBI:18420"/>
    </cofactor>
</comment>
<dbReference type="NCBIfam" id="TIGR01207">
    <property type="entry name" value="rmlA"/>
    <property type="match status" value="1"/>
</dbReference>
<evidence type="ECO:0000256" key="8">
    <source>
        <dbReference type="ARBA" id="ARBA00049336"/>
    </source>
</evidence>
<dbReference type="EC" id="2.7.7.24" evidence="3 9"/>
<evidence type="ECO:0000259" key="10">
    <source>
        <dbReference type="Pfam" id="PF00483"/>
    </source>
</evidence>
<dbReference type="SUPFAM" id="SSF53448">
    <property type="entry name" value="Nucleotide-diphospho-sugar transferases"/>
    <property type="match status" value="1"/>
</dbReference>
<organism evidence="11">
    <name type="scientific">Leptotrichia alba</name>
    <dbReference type="NCBI Taxonomy" id="3239304"/>
    <lineage>
        <taxon>Bacteria</taxon>
        <taxon>Fusobacteriati</taxon>
        <taxon>Fusobacteriota</taxon>
        <taxon>Fusobacteriia</taxon>
        <taxon>Fusobacteriales</taxon>
        <taxon>Leptotrichiaceae</taxon>
        <taxon>Leptotrichia</taxon>
    </lineage>
</organism>
<dbReference type="PANTHER" id="PTHR43532">
    <property type="entry name" value="GLUCOSE-1-PHOSPHATE THYMIDYLYLTRANSFERASE"/>
    <property type="match status" value="1"/>
</dbReference>
<name>A0AB39V340_9FUSO</name>
<dbReference type="Gene3D" id="3.90.550.10">
    <property type="entry name" value="Spore Coat Polysaccharide Biosynthesis Protein SpsA, Chain A"/>
    <property type="match status" value="1"/>
</dbReference>
<keyword evidence="6 9" id="KW-0479">Metal-binding</keyword>
<proteinExistence type="inferred from homology"/>
<evidence type="ECO:0000256" key="2">
    <source>
        <dbReference type="ARBA" id="ARBA00010480"/>
    </source>
</evidence>
<dbReference type="KEGG" id="lala:AB8B28_11150"/>
<dbReference type="AlphaFoldDB" id="A0AB39V340"/>
<evidence type="ECO:0000256" key="7">
    <source>
        <dbReference type="ARBA" id="ARBA00022842"/>
    </source>
</evidence>
<evidence type="ECO:0000313" key="11">
    <source>
        <dbReference type="EMBL" id="XDU62179.1"/>
    </source>
</evidence>
<evidence type="ECO:0000256" key="5">
    <source>
        <dbReference type="ARBA" id="ARBA00022695"/>
    </source>
</evidence>
<gene>
    <name evidence="11" type="primary">rfbA</name>
    <name evidence="11" type="ORF">AB8B28_11150</name>
</gene>